<evidence type="ECO:0000256" key="3">
    <source>
        <dbReference type="ARBA" id="ARBA00022692"/>
    </source>
</evidence>
<feature type="transmembrane region" description="Helical" evidence="7">
    <location>
        <begin position="356"/>
        <end position="382"/>
    </location>
</feature>
<evidence type="ECO:0000256" key="2">
    <source>
        <dbReference type="ARBA" id="ARBA00022475"/>
    </source>
</evidence>
<evidence type="ECO:0000256" key="4">
    <source>
        <dbReference type="ARBA" id="ARBA00022989"/>
    </source>
</evidence>
<gene>
    <name evidence="10" type="ORF">GbCGDNIH3_1042</name>
</gene>
<feature type="transmembrane region" description="Helical" evidence="7">
    <location>
        <begin position="319"/>
        <end position="344"/>
    </location>
</feature>
<comment type="subcellular location">
    <subcellularLocation>
        <location evidence="1">Cell membrane</location>
        <topology evidence="1">Multi-pass membrane protein</topology>
    </subcellularLocation>
</comment>
<evidence type="ECO:0000256" key="1">
    <source>
        <dbReference type="ARBA" id="ARBA00004651"/>
    </source>
</evidence>
<keyword evidence="4 7" id="KW-1133">Transmembrane helix</keyword>
<dbReference type="InterPro" id="IPR010619">
    <property type="entry name" value="ThrE-like_N"/>
</dbReference>
<dbReference type="Pfam" id="PF12821">
    <property type="entry name" value="ThrE_2"/>
    <property type="match status" value="1"/>
</dbReference>
<dbReference type="InterPro" id="IPR024528">
    <property type="entry name" value="ThrE_2"/>
</dbReference>
<dbReference type="AlphaFoldDB" id="A0AAN0VFL7"/>
<evidence type="ECO:0000256" key="7">
    <source>
        <dbReference type="SAM" id="Phobius"/>
    </source>
</evidence>
<sequence>MLVAADSIWRKNNILDDGNADVTGLVADIATIVHTNGQESEETIQLVARLGASFGQVMSVIPQWGFLLLRNSSAVDNFHPHILPATPDAVVIDRVAATSQVAEALIEGRVDPETARRQLAKARNLPVSPDHFFALACAIGAAALSVTFGISHFFSVILTGFSAGTGAYLRRFIARAGGNGLVQSFCAALLAGVIGAVATRLNLSSELRLIAVCPCMVLVPGPFLLNGTLDLLGNRMPLGIARLSFAGMILLAISAGLLTGLFLCGVTLPPMPTGREVALWITALAGGVAAACYSIFFSMPLRLLGWPVITAIAADTARWIAMALFGAGPVIGASVAGFVASIVLMPVARRHHIPFAGIGFASVVSLMPGVFVFRMFAGLLALQHASSADVTTLLEGTLTDGLTAFLVVAAMTVAIVVPKHTYDAYRARHIVR</sequence>
<dbReference type="InterPro" id="IPR050539">
    <property type="entry name" value="ThrE_Dicarb/AminoAcid_Exp"/>
</dbReference>
<comment type="similarity">
    <text evidence="6">Belongs to the ThrE exporter (TC 2.A.79) family.</text>
</comment>
<dbReference type="PANTHER" id="PTHR34390:SF2">
    <property type="entry name" value="SUCCINATE TRANSPORTER SUBUNIT YJJP-RELATED"/>
    <property type="match status" value="1"/>
</dbReference>
<evidence type="ECO:0000313" key="10">
    <source>
        <dbReference type="EMBL" id="AHJ62880.1"/>
    </source>
</evidence>
<evidence type="ECO:0000256" key="6">
    <source>
        <dbReference type="ARBA" id="ARBA00034125"/>
    </source>
</evidence>
<feature type="transmembrane region" description="Helical" evidence="7">
    <location>
        <begin position="207"/>
        <end position="225"/>
    </location>
</feature>
<feature type="transmembrane region" description="Helical" evidence="7">
    <location>
        <begin position="245"/>
        <end position="265"/>
    </location>
</feature>
<dbReference type="Proteomes" id="UP000019438">
    <property type="component" value="Chromosome"/>
</dbReference>
<name>A0AAN0VFL7_9PROT</name>
<feature type="transmembrane region" description="Helical" evidence="7">
    <location>
        <begin position="132"/>
        <end position="161"/>
    </location>
</feature>
<protein>
    <submittedName>
        <fullName evidence="10">Membrane spanning protein</fullName>
    </submittedName>
</protein>
<evidence type="ECO:0000259" key="8">
    <source>
        <dbReference type="Pfam" id="PF06738"/>
    </source>
</evidence>
<feature type="transmembrane region" description="Helical" evidence="7">
    <location>
        <begin position="277"/>
        <end position="299"/>
    </location>
</feature>
<dbReference type="GO" id="GO:0022857">
    <property type="term" value="F:transmembrane transporter activity"/>
    <property type="evidence" value="ECO:0007669"/>
    <property type="project" value="InterPro"/>
</dbReference>
<organism evidence="10 11">
    <name type="scientific">Granulibacter bethesdensis</name>
    <dbReference type="NCBI Taxonomy" id="364410"/>
    <lineage>
        <taxon>Bacteria</taxon>
        <taxon>Pseudomonadati</taxon>
        <taxon>Pseudomonadota</taxon>
        <taxon>Alphaproteobacteria</taxon>
        <taxon>Acetobacterales</taxon>
        <taxon>Acetobacteraceae</taxon>
        <taxon>Granulibacter</taxon>
    </lineage>
</organism>
<feature type="domain" description="Threonine/Serine exporter ThrE" evidence="9">
    <location>
        <begin position="288"/>
        <end position="419"/>
    </location>
</feature>
<evidence type="ECO:0000313" key="11">
    <source>
        <dbReference type="Proteomes" id="UP000019438"/>
    </source>
</evidence>
<evidence type="ECO:0000256" key="5">
    <source>
        <dbReference type="ARBA" id="ARBA00023136"/>
    </source>
</evidence>
<accession>A0AAN0VFL7</accession>
<dbReference type="GO" id="GO:0015744">
    <property type="term" value="P:succinate transport"/>
    <property type="evidence" value="ECO:0007669"/>
    <property type="project" value="TreeGrafter"/>
</dbReference>
<evidence type="ECO:0000259" key="9">
    <source>
        <dbReference type="Pfam" id="PF12821"/>
    </source>
</evidence>
<dbReference type="PANTHER" id="PTHR34390">
    <property type="entry name" value="UPF0442 PROTEIN YJJB-RELATED"/>
    <property type="match status" value="1"/>
</dbReference>
<dbReference type="Pfam" id="PF06738">
    <property type="entry name" value="ThrE"/>
    <property type="match status" value="1"/>
</dbReference>
<keyword evidence="2" id="KW-1003">Cell membrane</keyword>
<feature type="transmembrane region" description="Helical" evidence="7">
    <location>
        <begin position="402"/>
        <end position="422"/>
    </location>
</feature>
<dbReference type="EMBL" id="CP003181">
    <property type="protein sequence ID" value="AHJ62880.1"/>
    <property type="molecule type" value="Genomic_DNA"/>
</dbReference>
<reference evidence="11" key="1">
    <citation type="submission" date="2012-06" db="EMBL/GenBank/DDBJ databases">
        <title>Genome analysis of multiple Granulibacter bethesdensis isolates demonstrates substantial genome diversity.</title>
        <authorList>
            <person name="Greenberg D.E."/>
            <person name="Porcella S.F."/>
            <person name="Zarember K."/>
            <person name="Zelazny A.M."/>
            <person name="Bruno D."/>
            <person name="Martens C."/>
            <person name="Barbian K.D."/>
            <person name="Jaske E."/>
            <person name="Holland S.M."/>
        </authorList>
    </citation>
    <scope>NUCLEOTIDE SEQUENCE [LARGE SCALE GENOMIC DNA]</scope>
    <source>
        <strain evidence="11">CGDNIH3</strain>
    </source>
</reference>
<feature type="domain" description="Threonine/serine exporter-like N-terminal" evidence="8">
    <location>
        <begin position="26"/>
        <end position="263"/>
    </location>
</feature>
<dbReference type="GO" id="GO:0005886">
    <property type="term" value="C:plasma membrane"/>
    <property type="evidence" value="ECO:0007669"/>
    <property type="project" value="UniProtKB-SubCell"/>
</dbReference>
<proteinExistence type="inferred from homology"/>
<feature type="transmembrane region" description="Helical" evidence="7">
    <location>
        <begin position="181"/>
        <end position="200"/>
    </location>
</feature>
<dbReference type="KEGG" id="gbc:GbCGDNIH3_1042"/>
<keyword evidence="5 7" id="KW-0472">Membrane</keyword>
<keyword evidence="3 7" id="KW-0812">Transmembrane</keyword>